<evidence type="ECO:0000256" key="4">
    <source>
        <dbReference type="ARBA" id="ARBA00022989"/>
    </source>
</evidence>
<keyword evidence="9" id="KW-1185">Reference proteome</keyword>
<feature type="region of interest" description="Disordered" evidence="6">
    <location>
        <begin position="185"/>
        <end position="205"/>
    </location>
</feature>
<feature type="transmembrane region" description="Helical" evidence="7">
    <location>
        <begin position="20"/>
        <end position="41"/>
    </location>
</feature>
<dbReference type="PANTHER" id="PTHR43791:SF18">
    <property type="entry name" value="NICOTINIC ACID TRANSPORTER TNA1, PUTATIVE (AFU_ORTHOLOGUE AFUA_3G03820)-RELATED"/>
    <property type="match status" value="1"/>
</dbReference>
<feature type="non-terminal residue" evidence="8">
    <location>
        <position position="1"/>
    </location>
</feature>
<name>A0A165YMT6_9AGAM</name>
<evidence type="ECO:0000256" key="6">
    <source>
        <dbReference type="SAM" id="MobiDB-lite"/>
    </source>
</evidence>
<dbReference type="Proteomes" id="UP000076798">
    <property type="component" value="Unassembled WGS sequence"/>
</dbReference>
<evidence type="ECO:0000256" key="5">
    <source>
        <dbReference type="ARBA" id="ARBA00023136"/>
    </source>
</evidence>
<comment type="subcellular location">
    <subcellularLocation>
        <location evidence="1">Membrane</location>
        <topology evidence="1">Multi-pass membrane protein</topology>
    </subcellularLocation>
</comment>
<protein>
    <recommendedName>
        <fullName evidence="10">MFS general substrate transporter</fullName>
    </recommendedName>
</protein>
<feature type="transmembrane region" description="Helical" evidence="7">
    <location>
        <begin position="53"/>
        <end position="72"/>
    </location>
</feature>
<keyword evidence="2" id="KW-0813">Transport</keyword>
<evidence type="ECO:0000256" key="1">
    <source>
        <dbReference type="ARBA" id="ARBA00004141"/>
    </source>
</evidence>
<feature type="compositionally biased region" description="Basic and acidic residues" evidence="6">
    <location>
        <begin position="185"/>
        <end position="197"/>
    </location>
</feature>
<evidence type="ECO:0000313" key="9">
    <source>
        <dbReference type="Proteomes" id="UP000076798"/>
    </source>
</evidence>
<evidence type="ECO:0000256" key="7">
    <source>
        <dbReference type="SAM" id="Phobius"/>
    </source>
</evidence>
<keyword evidence="5 7" id="KW-0472">Membrane</keyword>
<feature type="non-terminal residue" evidence="8">
    <location>
        <position position="205"/>
    </location>
</feature>
<dbReference type="AlphaFoldDB" id="A0A165YMT6"/>
<keyword evidence="3 7" id="KW-0812">Transmembrane</keyword>
<dbReference type="EMBL" id="KV428243">
    <property type="protein sequence ID" value="KZT33416.1"/>
    <property type="molecule type" value="Genomic_DNA"/>
</dbReference>
<dbReference type="GO" id="GO:0016020">
    <property type="term" value="C:membrane"/>
    <property type="evidence" value="ECO:0007669"/>
    <property type="project" value="UniProtKB-SubCell"/>
</dbReference>
<dbReference type="OrthoDB" id="2962993at2759"/>
<sequence length="205" mass="22632">CVYLRLTGFVSFGFNTADTQLMTVPQVSLLLIIAINSILTLSSTIKALINSPFILFSLTLNIIGYSILLSNVKWSAHYLGIYSILAGGYSAFPIMISWASNNFAGHYKRCVSMALQIGLGNFGGARSSDVYRTQDAPRYKLGYGNISMFERFVIIATIVSILLYRHINAKRANLVAGDSKRGKEGVKLSREETRRLGDNAPTSRY</sequence>
<dbReference type="PANTHER" id="PTHR43791">
    <property type="entry name" value="PERMEASE-RELATED"/>
    <property type="match status" value="1"/>
</dbReference>
<dbReference type="STRING" id="1314776.A0A165YMT6"/>
<dbReference type="GO" id="GO:0022857">
    <property type="term" value="F:transmembrane transporter activity"/>
    <property type="evidence" value="ECO:0007669"/>
    <property type="project" value="TreeGrafter"/>
</dbReference>
<accession>A0A165YMT6</accession>
<organism evidence="8 9">
    <name type="scientific">Sistotremastrum suecicum HHB10207 ss-3</name>
    <dbReference type="NCBI Taxonomy" id="1314776"/>
    <lineage>
        <taxon>Eukaryota</taxon>
        <taxon>Fungi</taxon>
        <taxon>Dikarya</taxon>
        <taxon>Basidiomycota</taxon>
        <taxon>Agaricomycotina</taxon>
        <taxon>Agaricomycetes</taxon>
        <taxon>Sistotremastrales</taxon>
        <taxon>Sistotremastraceae</taxon>
        <taxon>Sistotremastrum</taxon>
    </lineage>
</organism>
<evidence type="ECO:0000256" key="2">
    <source>
        <dbReference type="ARBA" id="ARBA00022448"/>
    </source>
</evidence>
<feature type="transmembrane region" description="Helical" evidence="7">
    <location>
        <begin position="78"/>
        <end position="99"/>
    </location>
</feature>
<reference evidence="8 9" key="1">
    <citation type="journal article" date="2016" name="Mol. Biol. Evol.">
        <title>Comparative Genomics of Early-Diverging Mushroom-Forming Fungi Provides Insights into the Origins of Lignocellulose Decay Capabilities.</title>
        <authorList>
            <person name="Nagy L.G."/>
            <person name="Riley R."/>
            <person name="Tritt A."/>
            <person name="Adam C."/>
            <person name="Daum C."/>
            <person name="Floudas D."/>
            <person name="Sun H."/>
            <person name="Yadav J.S."/>
            <person name="Pangilinan J."/>
            <person name="Larsson K.H."/>
            <person name="Matsuura K."/>
            <person name="Barry K."/>
            <person name="Labutti K."/>
            <person name="Kuo R."/>
            <person name="Ohm R.A."/>
            <person name="Bhattacharya S.S."/>
            <person name="Shirouzu T."/>
            <person name="Yoshinaga Y."/>
            <person name="Martin F.M."/>
            <person name="Grigoriev I.V."/>
            <person name="Hibbett D.S."/>
        </authorList>
    </citation>
    <scope>NUCLEOTIDE SEQUENCE [LARGE SCALE GENOMIC DNA]</scope>
    <source>
        <strain evidence="8 9">HHB10207 ss-3</strain>
    </source>
</reference>
<proteinExistence type="predicted"/>
<evidence type="ECO:0008006" key="10">
    <source>
        <dbReference type="Google" id="ProtNLM"/>
    </source>
</evidence>
<keyword evidence="4 7" id="KW-1133">Transmembrane helix</keyword>
<feature type="transmembrane region" description="Helical" evidence="7">
    <location>
        <begin position="148"/>
        <end position="167"/>
    </location>
</feature>
<evidence type="ECO:0000256" key="3">
    <source>
        <dbReference type="ARBA" id="ARBA00022692"/>
    </source>
</evidence>
<gene>
    <name evidence="8" type="ORF">SISSUDRAFT_969589</name>
</gene>
<evidence type="ECO:0000313" key="8">
    <source>
        <dbReference type="EMBL" id="KZT33416.1"/>
    </source>
</evidence>